<evidence type="ECO:0000256" key="2">
    <source>
        <dbReference type="ARBA" id="ARBA00022801"/>
    </source>
</evidence>
<dbReference type="GO" id="GO:0003676">
    <property type="term" value="F:nucleic acid binding"/>
    <property type="evidence" value="ECO:0007669"/>
    <property type="project" value="InterPro"/>
</dbReference>
<dbReference type="PANTHER" id="PTHR30231:SF4">
    <property type="entry name" value="PROTEIN NEN2"/>
    <property type="match status" value="1"/>
</dbReference>
<dbReference type="PANTHER" id="PTHR30231">
    <property type="entry name" value="DNA POLYMERASE III SUBUNIT EPSILON"/>
    <property type="match status" value="1"/>
</dbReference>
<evidence type="ECO:0000256" key="3">
    <source>
        <dbReference type="ARBA" id="ARBA00022839"/>
    </source>
</evidence>
<organism evidence="5 6">
    <name type="scientific">Marine Group III euryarchaeote</name>
    <dbReference type="NCBI Taxonomy" id="2173149"/>
    <lineage>
        <taxon>Archaea</taxon>
        <taxon>Methanobacteriati</taxon>
        <taxon>Thermoplasmatota</taxon>
        <taxon>Thermoplasmata</taxon>
        <taxon>Candidatus Thermoprofundales</taxon>
    </lineage>
</organism>
<protein>
    <submittedName>
        <fullName evidence="5">3'-5' exonuclease</fullName>
    </submittedName>
</protein>
<dbReference type="SMART" id="SM00479">
    <property type="entry name" value="EXOIII"/>
    <property type="match status" value="1"/>
</dbReference>
<dbReference type="InterPro" id="IPR013520">
    <property type="entry name" value="Ribonucl_H"/>
</dbReference>
<evidence type="ECO:0000259" key="4">
    <source>
        <dbReference type="SMART" id="SM00479"/>
    </source>
</evidence>
<gene>
    <name evidence="5" type="ORF">EYQ70_01210</name>
</gene>
<dbReference type="Pfam" id="PF00929">
    <property type="entry name" value="RNase_T"/>
    <property type="match status" value="1"/>
</dbReference>
<dbReference type="GO" id="GO:0008408">
    <property type="term" value="F:3'-5' exonuclease activity"/>
    <property type="evidence" value="ECO:0007669"/>
    <property type="project" value="TreeGrafter"/>
</dbReference>
<dbReference type="InterPro" id="IPR012337">
    <property type="entry name" value="RNaseH-like_sf"/>
</dbReference>
<dbReference type="InterPro" id="IPR036397">
    <property type="entry name" value="RNaseH_sf"/>
</dbReference>
<accession>A0A7J4GSQ6</accession>
<dbReference type="EMBL" id="DUCX01000018">
    <property type="protein sequence ID" value="HIF37029.1"/>
    <property type="molecule type" value="Genomic_DNA"/>
</dbReference>
<dbReference type="SUPFAM" id="SSF53098">
    <property type="entry name" value="Ribonuclease H-like"/>
    <property type="match status" value="1"/>
</dbReference>
<sequence>MNTVYLDTETTGIGDNDEIVEITIIDDNSEPLIDTLVKPKYHTNWPGAQKVHGISPNDVRNAPTQSQISDDIRKVVKGAQVVIYNAPFDSKFLPELEDAAEIKCAMRAFAEFNKSKWKSLTNATKIIGYEWEGAHRALADTLALRAVWKHMQ</sequence>
<dbReference type="CDD" id="cd06127">
    <property type="entry name" value="DEDDh"/>
    <property type="match status" value="1"/>
</dbReference>
<evidence type="ECO:0000256" key="1">
    <source>
        <dbReference type="ARBA" id="ARBA00022722"/>
    </source>
</evidence>
<comment type="caution">
    <text evidence="5">The sequence shown here is derived from an EMBL/GenBank/DDBJ whole genome shotgun (WGS) entry which is preliminary data.</text>
</comment>
<reference evidence="6" key="1">
    <citation type="journal article" date="2019" name="bioRxiv">
        <title>Genome diversification in globally distributed novel marine Proteobacteria is linked to environmental adaptation.</title>
        <authorList>
            <person name="Zhou Z."/>
            <person name="Tran P.Q."/>
            <person name="Kieft K."/>
            <person name="Anantharaman K."/>
        </authorList>
    </citation>
    <scope>NUCLEOTIDE SEQUENCE [LARGE SCALE GENOMIC DNA]</scope>
</reference>
<keyword evidence="2" id="KW-0378">Hydrolase</keyword>
<dbReference type="AlphaFoldDB" id="A0A7J4GSQ6"/>
<name>A0A7J4GSQ6_9ARCH</name>
<feature type="domain" description="Exonuclease" evidence="4">
    <location>
        <begin position="2"/>
        <end position="152"/>
    </location>
</feature>
<keyword evidence="3 5" id="KW-0269">Exonuclease</keyword>
<proteinExistence type="predicted"/>
<keyword evidence="1" id="KW-0540">Nuclease</keyword>
<evidence type="ECO:0000313" key="6">
    <source>
        <dbReference type="Proteomes" id="UP000585802"/>
    </source>
</evidence>
<dbReference type="Proteomes" id="UP000585802">
    <property type="component" value="Unassembled WGS sequence"/>
</dbReference>
<dbReference type="Gene3D" id="3.30.420.10">
    <property type="entry name" value="Ribonuclease H-like superfamily/Ribonuclease H"/>
    <property type="match status" value="1"/>
</dbReference>
<evidence type="ECO:0000313" key="5">
    <source>
        <dbReference type="EMBL" id="HIF37029.1"/>
    </source>
</evidence>